<dbReference type="GO" id="GO:0035196">
    <property type="term" value="P:miRNA processing"/>
    <property type="evidence" value="ECO:0007669"/>
    <property type="project" value="TreeGrafter"/>
</dbReference>
<feature type="repeat" description="Pumilio" evidence="8">
    <location>
        <begin position="781"/>
        <end position="816"/>
    </location>
</feature>
<comment type="subcellular location">
    <subcellularLocation>
        <location evidence="1">Cytoplasm</location>
        <location evidence="1">P-body</location>
    </subcellularLocation>
    <subcellularLocation>
        <location evidence="2">Cytoplasmic granule</location>
    </subcellularLocation>
</comment>
<evidence type="ECO:0000256" key="7">
    <source>
        <dbReference type="ARBA" id="ARBA00040564"/>
    </source>
</evidence>
<feature type="region of interest" description="Disordered" evidence="9">
    <location>
        <begin position="18"/>
        <end position="64"/>
    </location>
</feature>
<reference evidence="11" key="2">
    <citation type="submission" date="2025-08" db="UniProtKB">
        <authorList>
            <consortium name="Ensembl"/>
        </authorList>
    </citation>
    <scope>IDENTIFICATION</scope>
</reference>
<dbReference type="SUPFAM" id="SSF48371">
    <property type="entry name" value="ARM repeat"/>
    <property type="match status" value="1"/>
</dbReference>
<dbReference type="Proteomes" id="UP000472267">
    <property type="component" value="Chromosome 22"/>
</dbReference>
<dbReference type="InterPro" id="IPR016024">
    <property type="entry name" value="ARM-type_fold"/>
</dbReference>
<dbReference type="SMART" id="SM00025">
    <property type="entry name" value="Pumilio"/>
    <property type="match status" value="7"/>
</dbReference>
<feature type="region of interest" description="Disordered" evidence="9">
    <location>
        <begin position="298"/>
        <end position="318"/>
    </location>
</feature>
<feature type="compositionally biased region" description="Low complexity" evidence="9">
    <location>
        <begin position="39"/>
        <end position="57"/>
    </location>
</feature>
<feature type="region of interest" description="Disordered" evidence="9">
    <location>
        <begin position="214"/>
        <end position="239"/>
    </location>
</feature>
<evidence type="ECO:0000256" key="9">
    <source>
        <dbReference type="SAM" id="MobiDB-lite"/>
    </source>
</evidence>
<evidence type="ECO:0000313" key="11">
    <source>
        <dbReference type="Ensembl" id="ENSSFAP00005034557.1"/>
    </source>
</evidence>
<dbReference type="CDD" id="cd07920">
    <property type="entry name" value="Pumilio"/>
    <property type="match status" value="1"/>
</dbReference>
<sequence length="1086" mass="115698">MSSVCVLKRKAVLWQDSFSPHHRSTSPSMPVVLSSGGHAPPTGQTPQATPPSQQVSPGVAGAGRSQDDAMVDYFFQRQHGEQPGKHRWPTGDNIHDSQVRSMDELNHDFQALALEGRAMGEQLLTGKKFWETDDSGKDGPKGIFLDQWRDSAWGASDHSVSQPIMVSRRPGQGFHGGGEVGVGSVMSPRSESGGLGVSMVEYVLSSSPADKLDSCLRKGPYGQRDGEVEEEKREKPKTTFEGEKLKELTESESDVINDVINPNGLPVQNGLDVDVKEFGRPPGNMPAPGPEGDLLGGPGGVGAEGLTPLGGGGGPKPPEDFSSVEQGGVTMDPMESVMEPLQFDYNSQMPMDSAPTVGLFDYTNQQQLFQRNNALAVQQLTAAQQQQYALAAAQQPHIGLAPAFVPNPYIISAAPPGTDPYAAGLAAAATLGPAVMPPQYYGVTPWGVYPANLFQQQAAAANSSANQQAAGQGQQNQQQVMRAGGNQRPLTPSQGQQGQQNDQLVAAAAVNSALAFGQGLAAGVPGYPVLAPAAYYDQTGALVVNTGARSGPVRLMAPASVIISPSAAQAVAAAAASAGGANSGLGGGANGPFRAMTSQQPQQQGGPGGALGGSSFYGSSSLSSSSQSSSLFSQGSGQPGPGSASLGFSQPASSSLGATLGATLGGFGTAGGLTNGSGRFISAAPGAEAKYRSAASSGSSLFSPSSQLFPSSRLRYGMSDVMPSGRSRLLEDFRNNRYPNLQLRDIAGHIMEFSQDQHGSRFIQLKLERASSAERQLVFSEILQAAYQLMVDVFGNYVIQKFFEFGSLDQKLALAERIRGHVLSLALQMYGCRVIQKALEFIPSDQQSEMVRELDGHVLKCVKDQNGNHVVQKCIECVQPHALHFIIDAFKGQVFALSTHPYGCRVIQRILEHCLPEQTLPILEELHQHTEQLVQYSSRFLQPAVFDHVLEHGRAEDKSKIVAEIRGNVLGLSQHKFASNVVEKCVTHASRAERAVLIDEVCSLTEGPHSALYTMMKDQYANYVVQKMIDVAEPTQRKIVMHKIRPHISTLRKYTYGKHILAKLEKYYMKNGVDLGPLCGPPNGIM</sequence>
<dbReference type="InterPro" id="IPR033133">
    <property type="entry name" value="PUM-HD"/>
</dbReference>
<dbReference type="Ensembl" id="ENSSFAT00005035857.1">
    <property type="protein sequence ID" value="ENSSFAP00005034557.1"/>
    <property type="gene ID" value="ENSSFAG00005017066.1"/>
</dbReference>
<dbReference type="GO" id="GO:0003730">
    <property type="term" value="F:mRNA 3'-UTR binding"/>
    <property type="evidence" value="ECO:0007669"/>
    <property type="project" value="TreeGrafter"/>
</dbReference>
<dbReference type="Gene3D" id="1.25.10.10">
    <property type="entry name" value="Leucine-rich Repeat Variant"/>
    <property type="match status" value="1"/>
</dbReference>
<evidence type="ECO:0000256" key="6">
    <source>
        <dbReference type="ARBA" id="ARBA00022884"/>
    </source>
</evidence>
<name>A0A672HZZ6_SALFA</name>
<dbReference type="Pfam" id="PF00806">
    <property type="entry name" value="PUF"/>
    <property type="match status" value="8"/>
</dbReference>
<feature type="repeat" description="Pumilio" evidence="8">
    <location>
        <begin position="964"/>
        <end position="999"/>
    </location>
</feature>
<keyword evidence="6" id="KW-0694">RNA-binding</keyword>
<keyword evidence="5" id="KW-0810">Translation regulation</keyword>
<feature type="repeat" description="Pumilio" evidence="8">
    <location>
        <begin position="889"/>
        <end position="924"/>
    </location>
</feature>
<feature type="repeat" description="Pumilio" evidence="8">
    <location>
        <begin position="745"/>
        <end position="780"/>
    </location>
</feature>
<dbReference type="InterPro" id="IPR001313">
    <property type="entry name" value="Pumilio_RNA-bd_rpt"/>
</dbReference>
<feature type="compositionally biased region" description="Gly residues" evidence="9">
    <location>
        <begin position="298"/>
        <end position="314"/>
    </location>
</feature>
<feature type="domain" description="PUM-HD" evidence="10">
    <location>
        <begin position="725"/>
        <end position="1068"/>
    </location>
</feature>
<feature type="compositionally biased region" description="Basic and acidic residues" evidence="9">
    <location>
        <begin position="224"/>
        <end position="239"/>
    </location>
</feature>
<dbReference type="GO" id="GO:0006417">
    <property type="term" value="P:regulation of translation"/>
    <property type="evidence" value="ECO:0007669"/>
    <property type="project" value="UniProtKB-KW"/>
</dbReference>
<feature type="compositionally biased region" description="Low complexity" evidence="9">
    <location>
        <begin position="464"/>
        <end position="479"/>
    </location>
</feature>
<keyword evidence="12" id="KW-1185">Reference proteome</keyword>
<dbReference type="FunFam" id="1.25.10.10:FF:000004">
    <property type="entry name" value="Pumilio homolog 1 isoform 2"/>
    <property type="match status" value="1"/>
</dbReference>
<accession>A0A672HZZ6</accession>
<evidence type="ECO:0000256" key="4">
    <source>
        <dbReference type="ARBA" id="ARBA00022737"/>
    </source>
</evidence>
<evidence type="ECO:0000313" key="12">
    <source>
        <dbReference type="Proteomes" id="UP000472267"/>
    </source>
</evidence>
<gene>
    <name evidence="11" type="primary">pum1</name>
</gene>
<dbReference type="AlphaFoldDB" id="A0A672HZZ6"/>
<feature type="region of interest" description="Disordered" evidence="9">
    <location>
        <begin position="464"/>
        <end position="502"/>
    </location>
</feature>
<dbReference type="GO" id="GO:0000932">
    <property type="term" value="C:P-body"/>
    <property type="evidence" value="ECO:0007669"/>
    <property type="project" value="UniProtKB-SubCell"/>
</dbReference>
<feature type="region of interest" description="Disordered" evidence="9">
    <location>
        <begin position="589"/>
        <end position="612"/>
    </location>
</feature>
<proteinExistence type="predicted"/>
<dbReference type="PANTHER" id="PTHR12537">
    <property type="entry name" value="RNA BINDING PROTEIN PUMILIO-RELATED"/>
    <property type="match status" value="1"/>
</dbReference>
<evidence type="ECO:0000256" key="3">
    <source>
        <dbReference type="ARBA" id="ARBA00022490"/>
    </source>
</evidence>
<evidence type="ECO:0000256" key="5">
    <source>
        <dbReference type="ARBA" id="ARBA00022845"/>
    </source>
</evidence>
<dbReference type="PANTHER" id="PTHR12537:SF1">
    <property type="entry name" value="PUMILIO HOMOLOG 1"/>
    <property type="match status" value="1"/>
</dbReference>
<evidence type="ECO:0000259" key="10">
    <source>
        <dbReference type="PROSITE" id="PS50303"/>
    </source>
</evidence>
<protein>
    <recommendedName>
        <fullName evidence="7">Pumilio homolog 1</fullName>
    </recommendedName>
</protein>
<feature type="repeat" description="Pumilio" evidence="8">
    <location>
        <begin position="853"/>
        <end position="888"/>
    </location>
</feature>
<reference evidence="11" key="3">
    <citation type="submission" date="2025-09" db="UniProtKB">
        <authorList>
            <consortium name="Ensembl"/>
        </authorList>
    </citation>
    <scope>IDENTIFICATION</scope>
</reference>
<feature type="repeat" description="Pumilio" evidence="8">
    <location>
        <begin position="817"/>
        <end position="852"/>
    </location>
</feature>
<evidence type="ECO:0000256" key="1">
    <source>
        <dbReference type="ARBA" id="ARBA00004201"/>
    </source>
</evidence>
<dbReference type="GO" id="GO:0043488">
    <property type="term" value="P:regulation of mRNA stability"/>
    <property type="evidence" value="ECO:0007669"/>
    <property type="project" value="TreeGrafter"/>
</dbReference>
<organism evidence="11 12">
    <name type="scientific">Salarias fasciatus</name>
    <name type="common">Jewelled blenny</name>
    <name type="synonym">Blennius fasciatus</name>
    <dbReference type="NCBI Taxonomy" id="181472"/>
    <lineage>
        <taxon>Eukaryota</taxon>
        <taxon>Metazoa</taxon>
        <taxon>Chordata</taxon>
        <taxon>Craniata</taxon>
        <taxon>Vertebrata</taxon>
        <taxon>Euteleostomi</taxon>
        <taxon>Actinopterygii</taxon>
        <taxon>Neopterygii</taxon>
        <taxon>Teleostei</taxon>
        <taxon>Neoteleostei</taxon>
        <taxon>Acanthomorphata</taxon>
        <taxon>Ovalentaria</taxon>
        <taxon>Blenniimorphae</taxon>
        <taxon>Blenniiformes</taxon>
        <taxon>Blennioidei</taxon>
        <taxon>Blenniidae</taxon>
        <taxon>Salariinae</taxon>
        <taxon>Salarias</taxon>
    </lineage>
</organism>
<dbReference type="PROSITE" id="PS50303">
    <property type="entry name" value="PUM_HD"/>
    <property type="match status" value="1"/>
</dbReference>
<dbReference type="GO" id="GO:0005829">
    <property type="term" value="C:cytosol"/>
    <property type="evidence" value="ECO:0007669"/>
    <property type="project" value="TreeGrafter"/>
</dbReference>
<dbReference type="PROSITE" id="PS50302">
    <property type="entry name" value="PUM"/>
    <property type="match status" value="7"/>
</dbReference>
<keyword evidence="4" id="KW-0677">Repeat</keyword>
<dbReference type="InterPro" id="IPR033712">
    <property type="entry name" value="Pumilio_RNA-bd"/>
</dbReference>
<feature type="repeat" description="Pumilio" evidence="8">
    <location>
        <begin position="1003"/>
        <end position="1042"/>
    </location>
</feature>
<reference evidence="11" key="1">
    <citation type="submission" date="2019-06" db="EMBL/GenBank/DDBJ databases">
        <authorList>
            <consortium name="Wellcome Sanger Institute Data Sharing"/>
        </authorList>
    </citation>
    <scope>NUCLEOTIDE SEQUENCE [LARGE SCALE GENOMIC DNA]</scope>
</reference>
<feature type="region of interest" description="Disordered" evidence="9">
    <location>
        <begin position="627"/>
        <end position="650"/>
    </location>
</feature>
<evidence type="ECO:0000256" key="8">
    <source>
        <dbReference type="PROSITE-ProRule" id="PRU00317"/>
    </source>
</evidence>
<keyword evidence="3" id="KW-0963">Cytoplasm</keyword>
<dbReference type="InterPro" id="IPR011989">
    <property type="entry name" value="ARM-like"/>
</dbReference>
<evidence type="ECO:0000256" key="2">
    <source>
        <dbReference type="ARBA" id="ARBA00004463"/>
    </source>
</evidence>